<dbReference type="EMBL" id="JBIYDN010000057">
    <property type="protein sequence ID" value="MFK4448653.1"/>
    <property type="molecule type" value="Genomic_DNA"/>
</dbReference>
<evidence type="ECO:0000256" key="1">
    <source>
        <dbReference type="SAM" id="MobiDB-lite"/>
    </source>
</evidence>
<evidence type="ECO:0000313" key="3">
    <source>
        <dbReference type="Proteomes" id="UP001620514"/>
    </source>
</evidence>
<feature type="compositionally biased region" description="Basic and acidic residues" evidence="1">
    <location>
        <begin position="22"/>
        <end position="44"/>
    </location>
</feature>
<gene>
    <name evidence="2" type="ORF">ABH943_008697</name>
</gene>
<keyword evidence="3" id="KW-1185">Reference proteome</keyword>
<reference evidence="2 3" key="2">
    <citation type="submission" date="2024-11" db="EMBL/GenBank/DDBJ databases">
        <title>Using genomics to understand microbial adaptation to soil warming.</title>
        <authorList>
            <person name="Deangelis K.M. PhD."/>
        </authorList>
    </citation>
    <scope>NUCLEOTIDE SEQUENCE [LARGE SCALE GENOMIC DNA]</scope>
    <source>
        <strain evidence="2 3">GAS97</strain>
    </source>
</reference>
<feature type="non-terminal residue" evidence="2">
    <location>
        <position position="1"/>
    </location>
</feature>
<evidence type="ECO:0000313" key="2">
    <source>
        <dbReference type="EMBL" id="MFK4448653.1"/>
    </source>
</evidence>
<comment type="caution">
    <text evidence="2">The sequence shown here is derived from an EMBL/GenBank/DDBJ whole genome shotgun (WGS) entry which is preliminary data.</text>
</comment>
<name>A0ABW8MY32_9BURK</name>
<accession>A0ABW8MY32</accession>
<feature type="compositionally biased region" description="Polar residues" evidence="1">
    <location>
        <begin position="8"/>
        <end position="21"/>
    </location>
</feature>
<reference evidence="2 3" key="1">
    <citation type="submission" date="2024-10" db="EMBL/GenBank/DDBJ databases">
        <authorList>
            <person name="Deangelis K."/>
            <person name="Huntemann M."/>
            <person name="Clum A."/>
            <person name="Wang J."/>
            <person name="Palaniappan K."/>
            <person name="Ritter S."/>
            <person name="Chen I.-M."/>
            <person name="Stamatis D."/>
            <person name="Reddy T."/>
            <person name="O'Malley R."/>
            <person name="Daum C."/>
            <person name="Ng V."/>
            <person name="Ivanova N."/>
            <person name="Kyrpides N."/>
            <person name="Woyke T."/>
        </authorList>
    </citation>
    <scope>NUCLEOTIDE SEQUENCE [LARGE SCALE GENOMIC DNA]</scope>
    <source>
        <strain evidence="2 3">GAS97</strain>
    </source>
</reference>
<sequence>SIPMLLTSLPSTNDYRNLSSERSARPLHDAYRRPESGDHADRPAINDAFNTWPAVCTHSLNGLTRPAGSRLSFNTA</sequence>
<organism evidence="2 3">
    <name type="scientific">Caballeronia udeis</name>
    <dbReference type="NCBI Taxonomy" id="1232866"/>
    <lineage>
        <taxon>Bacteria</taxon>
        <taxon>Pseudomonadati</taxon>
        <taxon>Pseudomonadota</taxon>
        <taxon>Betaproteobacteria</taxon>
        <taxon>Burkholderiales</taxon>
        <taxon>Burkholderiaceae</taxon>
        <taxon>Caballeronia</taxon>
    </lineage>
</organism>
<dbReference type="RefSeq" id="WP_404615115.1">
    <property type="nucleotide sequence ID" value="NZ_JBIYDN010000057.1"/>
</dbReference>
<proteinExistence type="predicted"/>
<feature type="region of interest" description="Disordered" evidence="1">
    <location>
        <begin position="1"/>
        <end position="44"/>
    </location>
</feature>
<protein>
    <submittedName>
        <fullName evidence="2">Uncharacterized protein</fullName>
    </submittedName>
</protein>
<dbReference type="Proteomes" id="UP001620514">
    <property type="component" value="Unassembled WGS sequence"/>
</dbReference>